<dbReference type="Pfam" id="PF02735">
    <property type="entry name" value="Ku"/>
    <property type="match status" value="1"/>
</dbReference>
<feature type="region of interest" description="Disordered" evidence="4">
    <location>
        <begin position="255"/>
        <end position="315"/>
    </location>
</feature>
<dbReference type="PANTHER" id="PTHR41251:SF1">
    <property type="entry name" value="NON-HOMOLOGOUS END JOINING PROTEIN KU"/>
    <property type="match status" value="1"/>
</dbReference>
<comment type="subunit">
    <text evidence="3">Homodimer. Interacts with LigD.</text>
</comment>
<dbReference type="EMBL" id="FPJG01000006">
    <property type="protein sequence ID" value="SFW80713.1"/>
    <property type="molecule type" value="Genomic_DNA"/>
</dbReference>
<keyword evidence="3" id="KW-0227">DNA damage</keyword>
<feature type="compositionally biased region" description="Basic and acidic residues" evidence="4">
    <location>
        <begin position="304"/>
        <end position="315"/>
    </location>
</feature>
<dbReference type="GO" id="GO:0003690">
    <property type="term" value="F:double-stranded DNA binding"/>
    <property type="evidence" value="ECO:0007669"/>
    <property type="project" value="UniProtKB-UniRule"/>
</dbReference>
<dbReference type="AlphaFoldDB" id="A0A1K1S8J6"/>
<keyword evidence="3" id="KW-0234">DNA repair</keyword>
<dbReference type="Gene3D" id="2.40.290.10">
    <property type="match status" value="1"/>
</dbReference>
<dbReference type="PIRSF" id="PIRSF006493">
    <property type="entry name" value="Prok_Ku"/>
    <property type="match status" value="1"/>
</dbReference>
<dbReference type="STRING" id="546364.SAMN04489730_5048"/>
<dbReference type="SMART" id="SM00559">
    <property type="entry name" value="Ku78"/>
    <property type="match status" value="1"/>
</dbReference>
<dbReference type="CDD" id="cd00789">
    <property type="entry name" value="KU_like"/>
    <property type="match status" value="1"/>
</dbReference>
<evidence type="ECO:0000313" key="7">
    <source>
        <dbReference type="Proteomes" id="UP000182740"/>
    </source>
</evidence>
<dbReference type="InterPro" id="IPR016194">
    <property type="entry name" value="SPOC-like_C_dom_sf"/>
</dbReference>
<dbReference type="PANTHER" id="PTHR41251">
    <property type="entry name" value="NON-HOMOLOGOUS END JOINING PROTEIN KU"/>
    <property type="match status" value="1"/>
</dbReference>
<dbReference type="HAMAP" id="MF_01875">
    <property type="entry name" value="Prokaryotic_Ku"/>
    <property type="match status" value="1"/>
</dbReference>
<dbReference type="GO" id="GO:0006310">
    <property type="term" value="P:DNA recombination"/>
    <property type="evidence" value="ECO:0007669"/>
    <property type="project" value="UniProtKB-KW"/>
</dbReference>
<dbReference type="Proteomes" id="UP000182740">
    <property type="component" value="Unassembled WGS sequence"/>
</dbReference>
<feature type="compositionally biased region" description="Basic and acidic residues" evidence="4">
    <location>
        <begin position="277"/>
        <end position="297"/>
    </location>
</feature>
<keyword evidence="1 3" id="KW-0238">DNA-binding</keyword>
<dbReference type="OrthoDB" id="9795084at2"/>
<accession>A0A1K1S8J6</accession>
<dbReference type="NCBIfam" id="TIGR02772">
    <property type="entry name" value="Ku_bact"/>
    <property type="match status" value="1"/>
</dbReference>
<evidence type="ECO:0000313" key="6">
    <source>
        <dbReference type="EMBL" id="SFW80713.1"/>
    </source>
</evidence>
<proteinExistence type="inferred from homology"/>
<evidence type="ECO:0000256" key="1">
    <source>
        <dbReference type="ARBA" id="ARBA00023125"/>
    </source>
</evidence>
<reference evidence="7" key="1">
    <citation type="submission" date="2016-11" db="EMBL/GenBank/DDBJ databases">
        <authorList>
            <person name="Varghese N."/>
            <person name="Submissions S."/>
        </authorList>
    </citation>
    <scope>NUCLEOTIDE SEQUENCE [LARGE SCALE GENOMIC DNA]</scope>
    <source>
        <strain evidence="7">DSM 44671</strain>
    </source>
</reference>
<organism evidence="6 7">
    <name type="scientific">Amycolatopsis australiensis</name>
    <dbReference type="NCBI Taxonomy" id="546364"/>
    <lineage>
        <taxon>Bacteria</taxon>
        <taxon>Bacillati</taxon>
        <taxon>Actinomycetota</taxon>
        <taxon>Actinomycetes</taxon>
        <taxon>Pseudonocardiales</taxon>
        <taxon>Pseudonocardiaceae</taxon>
        <taxon>Amycolatopsis</taxon>
    </lineage>
</organism>
<dbReference type="InterPro" id="IPR006164">
    <property type="entry name" value="DNA_bd_Ku70/Ku80"/>
</dbReference>
<protein>
    <recommendedName>
        <fullName evidence="3">Non-homologous end joining protein Ku</fullName>
    </recommendedName>
</protein>
<comment type="function">
    <text evidence="3">With LigD forms a non-homologous end joining (NHEJ) DNA repair enzyme, which repairs dsDNA breaks with reduced fidelity. Binds linear dsDNA with 5'- and 3'- overhangs but not closed circular dsDNA nor ssDNA. Recruits and stimulates the ligase activity of LigD.</text>
</comment>
<dbReference type="GO" id="GO:0006303">
    <property type="term" value="P:double-strand break repair via nonhomologous end joining"/>
    <property type="evidence" value="ECO:0007669"/>
    <property type="project" value="UniProtKB-UniRule"/>
</dbReference>
<gene>
    <name evidence="3" type="primary">ku</name>
    <name evidence="6" type="ORF">SAMN04489730_5048</name>
</gene>
<evidence type="ECO:0000256" key="3">
    <source>
        <dbReference type="HAMAP-Rule" id="MF_01875"/>
    </source>
</evidence>
<feature type="domain" description="Ku" evidence="5">
    <location>
        <begin position="53"/>
        <end position="182"/>
    </location>
</feature>
<evidence type="ECO:0000256" key="4">
    <source>
        <dbReference type="SAM" id="MobiDB-lite"/>
    </source>
</evidence>
<evidence type="ECO:0000256" key="2">
    <source>
        <dbReference type="ARBA" id="ARBA00023172"/>
    </source>
</evidence>
<dbReference type="InterPro" id="IPR009187">
    <property type="entry name" value="Prok_Ku"/>
</dbReference>
<keyword evidence="7" id="KW-1185">Reference proteome</keyword>
<evidence type="ECO:0000259" key="5">
    <source>
        <dbReference type="SMART" id="SM00559"/>
    </source>
</evidence>
<name>A0A1K1S8J6_9PSEU</name>
<dbReference type="RefSeq" id="WP_072478575.1">
    <property type="nucleotide sequence ID" value="NZ_FPJG01000006.1"/>
</dbReference>
<sequence length="315" mass="35554">MARPVWSGALSLGLVTVPVELYPAVADHTIHFHQFERGTSDRIRNRRVNERTGDEVSQDEIVKGYDLGGGDHVLVEPDELEEIAPERSRRIDIEQFVELDEIDPWFFDKTYWLKPAKEDFAKAYGLLLQAMDRSEKAGIAKFVLRGKEYLAAIRAGEGVMVLNTLHFAADLRKPKDVMGGLPSLPKPRPKELDMALALVDEMTAPWQPEDYRDEYSERVEELIKAKEQGKEIAHEEEPEPSADVVDLFEALSRSVKNRKSGGKERAAAPKKPKQRKKPDLAELSKSDLDKLAREQGVKGRSKMTRAELEKALKAS</sequence>
<dbReference type="SUPFAM" id="SSF100939">
    <property type="entry name" value="SPOC domain-like"/>
    <property type="match status" value="1"/>
</dbReference>
<keyword evidence="2 3" id="KW-0233">DNA recombination</keyword>
<comment type="similarity">
    <text evidence="3">Belongs to the prokaryotic Ku family.</text>
</comment>